<feature type="domain" description="PTS EIIC type-3" evidence="10">
    <location>
        <begin position="8"/>
        <end position="410"/>
    </location>
</feature>
<dbReference type="STRING" id="574376.BAMA_00955"/>
<name>A0A073K224_9BACI</name>
<evidence type="ECO:0000259" key="10">
    <source>
        <dbReference type="PROSITE" id="PS51105"/>
    </source>
</evidence>
<dbReference type="AlphaFoldDB" id="A0A073K224"/>
<dbReference type="EMBL" id="JOTN01000001">
    <property type="protein sequence ID" value="KEK21369.1"/>
    <property type="molecule type" value="Genomic_DNA"/>
</dbReference>
<evidence type="ECO:0000256" key="2">
    <source>
        <dbReference type="ARBA" id="ARBA00022448"/>
    </source>
</evidence>
<keyword evidence="12" id="KW-1185">Reference proteome</keyword>
<dbReference type="eggNOG" id="COG1455">
    <property type="taxonomic scope" value="Bacteria"/>
</dbReference>
<keyword evidence="2 8" id="KW-0813">Transport</keyword>
<keyword evidence="6 9" id="KW-1133">Transmembrane helix</keyword>
<evidence type="ECO:0000256" key="5">
    <source>
        <dbReference type="ARBA" id="ARBA00022692"/>
    </source>
</evidence>
<evidence type="ECO:0000256" key="9">
    <source>
        <dbReference type="SAM" id="Phobius"/>
    </source>
</evidence>
<feature type="transmembrane region" description="Helical" evidence="9">
    <location>
        <begin position="99"/>
        <end position="117"/>
    </location>
</feature>
<keyword evidence="3 8" id="KW-1003">Cell membrane</keyword>
<dbReference type="GO" id="GO:0005886">
    <property type="term" value="C:plasma membrane"/>
    <property type="evidence" value="ECO:0007669"/>
    <property type="project" value="UniProtKB-SubCell"/>
</dbReference>
<accession>A0A073K224</accession>
<dbReference type="PIRSF" id="PIRSF006351">
    <property type="entry name" value="PTS_EIIC-Cellobiose"/>
    <property type="match status" value="1"/>
</dbReference>
<dbReference type="PROSITE" id="PS51105">
    <property type="entry name" value="PTS_EIIC_TYPE_3"/>
    <property type="match status" value="1"/>
</dbReference>
<dbReference type="GO" id="GO:0009401">
    <property type="term" value="P:phosphoenolpyruvate-dependent sugar phosphotransferase system"/>
    <property type="evidence" value="ECO:0007669"/>
    <property type="project" value="InterPro"/>
</dbReference>
<comment type="caution">
    <text evidence="11">The sequence shown here is derived from an EMBL/GenBank/DDBJ whole genome shotgun (WGS) entry which is preliminary data.</text>
</comment>
<dbReference type="InterPro" id="IPR051088">
    <property type="entry name" value="PTS_Sugar-EIIC/EIIB"/>
</dbReference>
<feature type="transmembrane region" description="Helical" evidence="9">
    <location>
        <begin position="340"/>
        <end position="365"/>
    </location>
</feature>
<dbReference type="OrthoDB" id="1641940at2"/>
<dbReference type="InterPro" id="IPR004501">
    <property type="entry name" value="PTS_EIIC_3"/>
</dbReference>
<evidence type="ECO:0000313" key="12">
    <source>
        <dbReference type="Proteomes" id="UP000027822"/>
    </source>
</evidence>
<keyword evidence="4 8" id="KW-0762">Sugar transport</keyword>
<dbReference type="Proteomes" id="UP000027822">
    <property type="component" value="Unassembled WGS sequence"/>
</dbReference>
<sequence length="436" mass="47149">MQKFIAFMDKYVVPVAGKIGSQRHLVAVRDGFIAVMPLIIIGSLATLVNTLPIDVFQNFMKDLFGDTWKQIGGGMWTGSFAILALLVAIGVSYNLAKSYGIDALSAAIITFGSLIVISPTTPKEGGLDFAWTGAQGLFVSIITALVVTELFRFLLQKNITIKMPESVPPAVIKSFAALLPATIILFIVASIQLAVKLADTSIHQMVFETIQMPLQGLAATLPSAIIVALLVHVLWFFGLHGPNILGGIIDPIYLPALEKNIKQFGEGVSAFDVPYIFTKPFFDVFIYMGGSGATLAFLVAIFIVAKSSQLRAMNRVSFTPGLFNINEPVIFGTPIVLNPILFIPFVFTPVVLVITTYIAMATGLVPKTVALVPWNIPPIFSGYLATGGSIRGILLQLFNFTIAVAMYLPFVLMCDRTYVRAEKTANQTGNDSSVQM</sequence>
<dbReference type="InterPro" id="IPR003352">
    <property type="entry name" value="PTS_EIIC"/>
</dbReference>
<dbReference type="RefSeq" id="WP_034635174.1">
    <property type="nucleotide sequence ID" value="NZ_CBCSJC010000002.1"/>
</dbReference>
<dbReference type="InterPro" id="IPR004796">
    <property type="entry name" value="PTS_IIC_cello"/>
</dbReference>
<gene>
    <name evidence="11" type="ORF">BAMA_00955</name>
</gene>
<dbReference type="NCBIfam" id="TIGR00410">
    <property type="entry name" value="lacE"/>
    <property type="match status" value="1"/>
</dbReference>
<dbReference type="NCBIfam" id="TIGR00359">
    <property type="entry name" value="cello_pts_IIC"/>
    <property type="match status" value="1"/>
</dbReference>
<feature type="transmembrane region" description="Helical" evidence="9">
    <location>
        <begin position="175"/>
        <end position="195"/>
    </location>
</feature>
<feature type="transmembrane region" description="Helical" evidence="9">
    <location>
        <begin position="74"/>
        <end position="93"/>
    </location>
</feature>
<evidence type="ECO:0000256" key="8">
    <source>
        <dbReference type="PIRNR" id="PIRNR006351"/>
    </source>
</evidence>
<evidence type="ECO:0000256" key="3">
    <source>
        <dbReference type="ARBA" id="ARBA00022475"/>
    </source>
</evidence>
<dbReference type="PANTHER" id="PTHR33989">
    <property type="match status" value="1"/>
</dbReference>
<dbReference type="GO" id="GO:1901264">
    <property type="term" value="P:carbohydrate derivative transport"/>
    <property type="evidence" value="ECO:0007669"/>
    <property type="project" value="TreeGrafter"/>
</dbReference>
<keyword evidence="7 8" id="KW-0472">Membrane</keyword>
<dbReference type="GO" id="GO:0008982">
    <property type="term" value="F:protein-N(PI)-phosphohistidine-sugar phosphotransferase activity"/>
    <property type="evidence" value="ECO:0007669"/>
    <property type="project" value="UniProtKB-UniRule"/>
</dbReference>
<evidence type="ECO:0000256" key="7">
    <source>
        <dbReference type="ARBA" id="ARBA00023136"/>
    </source>
</evidence>
<feature type="transmembrane region" description="Helical" evidence="9">
    <location>
        <begin position="393"/>
        <end position="414"/>
    </location>
</feature>
<feature type="transmembrane region" description="Helical" evidence="9">
    <location>
        <begin position="284"/>
        <end position="305"/>
    </location>
</feature>
<feature type="transmembrane region" description="Helical" evidence="9">
    <location>
        <begin position="31"/>
        <end position="53"/>
    </location>
</feature>
<organism evidence="11 12">
    <name type="scientific">Bacillus manliponensis</name>
    <dbReference type="NCBI Taxonomy" id="574376"/>
    <lineage>
        <taxon>Bacteria</taxon>
        <taxon>Bacillati</taxon>
        <taxon>Bacillota</taxon>
        <taxon>Bacilli</taxon>
        <taxon>Bacillales</taxon>
        <taxon>Bacillaceae</taxon>
        <taxon>Bacillus</taxon>
        <taxon>Bacillus cereus group</taxon>
    </lineage>
</organism>
<feature type="transmembrane region" description="Helical" evidence="9">
    <location>
        <begin position="129"/>
        <end position="155"/>
    </location>
</feature>
<dbReference type="Pfam" id="PF02378">
    <property type="entry name" value="PTS_EIIC"/>
    <property type="match status" value="1"/>
</dbReference>
<comment type="subcellular location">
    <subcellularLocation>
        <location evidence="1">Cell membrane</location>
        <topology evidence="1">Multi-pass membrane protein</topology>
    </subcellularLocation>
</comment>
<dbReference type="PANTHER" id="PTHR33989:SF11">
    <property type="entry name" value="LICHENAN PERMEASE IIC COMPONENT"/>
    <property type="match status" value="1"/>
</dbReference>
<reference evidence="11 12" key="1">
    <citation type="submission" date="2014-06" db="EMBL/GenBank/DDBJ databases">
        <title>Draft genome sequence of Bacillus manliponensis JCM 15802 (MCCC 1A00708).</title>
        <authorList>
            <person name="Lai Q."/>
            <person name="Liu Y."/>
            <person name="Shao Z."/>
        </authorList>
    </citation>
    <scope>NUCLEOTIDE SEQUENCE [LARGE SCALE GENOMIC DNA]</scope>
    <source>
        <strain evidence="11 12">JCM 15802</strain>
    </source>
</reference>
<feature type="transmembrane region" description="Helical" evidence="9">
    <location>
        <begin position="216"/>
        <end position="237"/>
    </location>
</feature>
<keyword evidence="5 9" id="KW-0812">Transmembrane</keyword>
<evidence type="ECO:0000313" key="11">
    <source>
        <dbReference type="EMBL" id="KEK21369.1"/>
    </source>
</evidence>
<evidence type="ECO:0000256" key="6">
    <source>
        <dbReference type="ARBA" id="ARBA00022989"/>
    </source>
</evidence>
<evidence type="ECO:0000256" key="1">
    <source>
        <dbReference type="ARBA" id="ARBA00004651"/>
    </source>
</evidence>
<evidence type="ECO:0000256" key="4">
    <source>
        <dbReference type="ARBA" id="ARBA00022597"/>
    </source>
</evidence>
<protein>
    <recommendedName>
        <fullName evidence="8">Permease IIC component</fullName>
    </recommendedName>
</protein>
<comment type="function">
    <text evidence="8">The phosphoenolpyruvate-dependent sugar phosphotransferase system (PTS), a major carbohydrate active -transport system, catalyzes the phosphorylation of incoming sugar substrates concomitant with their translocation across the cell membrane.</text>
</comment>
<proteinExistence type="predicted"/>